<dbReference type="RefSeq" id="WP_119892114.1">
    <property type="nucleotide sequence ID" value="NZ_CP032419.1"/>
</dbReference>
<keyword evidence="2" id="KW-1185">Reference proteome</keyword>
<dbReference type="Proteomes" id="UP000265560">
    <property type="component" value="Chromosome"/>
</dbReference>
<sequence>MKILVSPLTPPHGQRAWQVHLDQHAVGFRSEAEARQFVATLEARLRAPHVLPERAAAFPPPVSQAG</sequence>
<protein>
    <recommendedName>
        <fullName evidence="3">DUF2188 domain-containing protein</fullName>
    </recommendedName>
</protein>
<organism evidence="1 2">
    <name type="scientific">Pseudomonas cavernae</name>
    <dbReference type="NCBI Taxonomy" id="2320867"/>
    <lineage>
        <taxon>Bacteria</taxon>
        <taxon>Pseudomonadati</taxon>
        <taxon>Pseudomonadota</taxon>
        <taxon>Gammaproteobacteria</taxon>
        <taxon>Pseudomonadales</taxon>
        <taxon>Pseudomonadaceae</taxon>
        <taxon>Pseudomonas</taxon>
    </lineage>
</organism>
<dbReference type="OrthoDB" id="6966833at2"/>
<evidence type="ECO:0000313" key="1">
    <source>
        <dbReference type="EMBL" id="AYC31488.1"/>
    </source>
</evidence>
<reference evidence="2" key="1">
    <citation type="submission" date="2018-09" db="EMBL/GenBank/DDBJ databases">
        <authorList>
            <person name="Zhu H."/>
        </authorList>
    </citation>
    <scope>NUCLEOTIDE SEQUENCE [LARGE SCALE GENOMIC DNA]</scope>
    <source>
        <strain evidence="2">K2W31S-8</strain>
    </source>
</reference>
<proteinExistence type="predicted"/>
<dbReference type="EMBL" id="CP032419">
    <property type="protein sequence ID" value="AYC31488.1"/>
    <property type="molecule type" value="Genomic_DNA"/>
</dbReference>
<name>A0A385Z0R4_9PSED</name>
<dbReference type="KEGG" id="pcav:D3880_03355"/>
<evidence type="ECO:0008006" key="3">
    <source>
        <dbReference type="Google" id="ProtNLM"/>
    </source>
</evidence>
<evidence type="ECO:0000313" key="2">
    <source>
        <dbReference type="Proteomes" id="UP000265560"/>
    </source>
</evidence>
<accession>A0A385Z0R4</accession>
<gene>
    <name evidence="1" type="ORF">D3880_03355</name>
</gene>
<dbReference type="AlphaFoldDB" id="A0A385Z0R4"/>